<dbReference type="Pfam" id="PF13362">
    <property type="entry name" value="Toprim_3"/>
    <property type="match status" value="1"/>
</dbReference>
<dbReference type="InterPro" id="IPR006171">
    <property type="entry name" value="TOPRIM_dom"/>
</dbReference>
<dbReference type="eggNOG" id="COG4643">
    <property type="taxonomic scope" value="Bacteria"/>
</dbReference>
<dbReference type="STRING" id="1430440.MGMSRv2__2595"/>
<evidence type="ECO:0000259" key="3">
    <source>
        <dbReference type="Pfam" id="PF23639"/>
    </source>
</evidence>
<protein>
    <submittedName>
        <fullName evidence="4">Virulence-associated protein E, putative</fullName>
    </submittedName>
</protein>
<dbReference type="PANTHER" id="PTHR34985">
    <property type="entry name" value="SLR0554 PROTEIN"/>
    <property type="match status" value="1"/>
</dbReference>
<dbReference type="CDD" id="cd01029">
    <property type="entry name" value="TOPRIM_primases"/>
    <property type="match status" value="1"/>
</dbReference>
<dbReference type="InterPro" id="IPR007936">
    <property type="entry name" value="VapE-like_dom"/>
</dbReference>
<sequence length="835" mass="92516">MIDLNDVWQPPARFDLPEIRGRLAATALDWLPGLFPHGLLSPDRRTLRCADLAGRSPRKEGSCIIHLAGHHAGWGFDHATGESAGPIDLIHHATGLADRDLFEEAARLARLDLPAVARPVAAKPSHDLEIKRIIDGSISLAGTIGETYLKGRGIGNPRSPDLLYHDDLPDFEGRRGWPGLVGIVRDGAGNPVGGIHRTFLLDDGSDKAPPGKKMLGAIDSGSVRLAPVPADGDLGIAEGIETALSAWAIFGIPTWAALSAGGMRQWQWPEGTRRVSIFADAGDVGMQAAATLADRLNTAGIPSSIVVPLHGDDFNDDLRKGAVAAHYNSLPSAEDPPSLSNFDDLRSAALKLTYPPDMDEFSRLLGDLARARLEPAHEREVLVAIKAAARIPVATMEKHLTRLHRELRNGNGMPSVRPAWFAQIRTGADGNPERNEANVITALSHDEAFAGALIFDEFRQEIVVNRSLPWDDRISASRPWGEADDVRCAEWLQRRDINVSPKVVARSIGAVAHGVRIHPVREYLSNLTWDGIHRMETWAITYLGAADTRLNRAFGSLWMISAVARIMDPGTKVDHMLILEGPQGAKKSTALKTLAGAEWFTDELAEIGSKDAAQQTRGVWIIEIAELDAIGRAEVSRIKSFLSRSVDRYRPPYERYVTDVPRQCVFAGTVNPDTYLRDETGNRRFWPIRCGKIDLEAIRRARDQLWAEAMAMYSQGAIWWLDDPDLIAQARAEQEERYQSDAWDGLIDRWLVYDKQRVNRGYAAYDDWREEEVERAALLTDVSVAEILQNAIGIEPGRWTRGDQMRISAYLKARGWERYRSRSGASLDWRYRSEG</sequence>
<evidence type="ECO:0000313" key="5">
    <source>
        <dbReference type="Proteomes" id="UP000018922"/>
    </source>
</evidence>
<dbReference type="AlphaFoldDB" id="V6F2S4"/>
<dbReference type="EMBL" id="HG794546">
    <property type="protein sequence ID" value="CDK99810.1"/>
    <property type="molecule type" value="Genomic_DNA"/>
</dbReference>
<feature type="domain" description="Virulence-associated protein E-like" evidence="1">
    <location>
        <begin position="524"/>
        <end position="737"/>
    </location>
</feature>
<feature type="domain" description="Toprim" evidence="2">
    <location>
        <begin position="234"/>
        <end position="320"/>
    </location>
</feature>
<dbReference type="InterPro" id="IPR055570">
    <property type="entry name" value="DUF7146"/>
</dbReference>
<evidence type="ECO:0000313" key="4">
    <source>
        <dbReference type="EMBL" id="CDK99810.1"/>
    </source>
</evidence>
<dbReference type="KEGG" id="mgy:MGMSRv2__2595"/>
<name>V6F2S4_MAGGM</name>
<feature type="domain" description="DUF7146" evidence="3">
    <location>
        <begin position="129"/>
        <end position="225"/>
    </location>
</feature>
<dbReference type="PANTHER" id="PTHR34985:SF1">
    <property type="entry name" value="SLR0554 PROTEIN"/>
    <property type="match status" value="1"/>
</dbReference>
<accession>V6F2S4</accession>
<dbReference type="eggNOG" id="COG5545">
    <property type="taxonomic scope" value="Bacteria"/>
</dbReference>
<dbReference type="HOGENOM" id="CLU_339140_0_0_5"/>
<evidence type="ECO:0000259" key="2">
    <source>
        <dbReference type="Pfam" id="PF13362"/>
    </source>
</evidence>
<keyword evidence="5" id="KW-1185">Reference proteome</keyword>
<gene>
    <name evidence="4" type="ordered locus">MGMSRv2__2595</name>
</gene>
<dbReference type="Pfam" id="PF05272">
    <property type="entry name" value="VapE-like_dom"/>
    <property type="match status" value="1"/>
</dbReference>
<evidence type="ECO:0000259" key="1">
    <source>
        <dbReference type="Pfam" id="PF05272"/>
    </source>
</evidence>
<dbReference type="Proteomes" id="UP000018922">
    <property type="component" value="Chromosome I"/>
</dbReference>
<reference evidence="4 5" key="1">
    <citation type="journal article" date="2014" name="Genome Announc.">
        <title>Complete genome sequence of Magnetospirillum gryphiswaldense MSR-1.</title>
        <authorList>
            <person name="Wang X."/>
            <person name="Wang Q."/>
            <person name="Zhang W."/>
            <person name="Wang Y."/>
            <person name="Li L."/>
            <person name="Wen T."/>
            <person name="Zhang T."/>
            <person name="Zhang Y."/>
            <person name="Xu J."/>
            <person name="Hu J."/>
            <person name="Li S."/>
            <person name="Liu L."/>
            <person name="Liu J."/>
            <person name="Jiang W."/>
            <person name="Tian J."/>
            <person name="Li Y."/>
            <person name="Schuler D."/>
            <person name="Wang L."/>
            <person name="Li J."/>
        </authorList>
    </citation>
    <scope>NUCLEOTIDE SEQUENCE [LARGE SCALE GENOMIC DNA]</scope>
    <source>
        <strain evidence="5">DSM 6361 / JCM 21280 / NBRC 15271 / MSR-1</strain>
    </source>
</reference>
<dbReference type="Pfam" id="PF23639">
    <property type="entry name" value="DUF7146"/>
    <property type="match status" value="1"/>
</dbReference>
<organism evidence="4 5">
    <name type="scientific">Magnetospirillum gryphiswaldense (strain DSM 6361 / JCM 21280 / NBRC 15271 / MSR-1)</name>
    <dbReference type="NCBI Taxonomy" id="431944"/>
    <lineage>
        <taxon>Bacteria</taxon>
        <taxon>Pseudomonadati</taxon>
        <taxon>Pseudomonadota</taxon>
        <taxon>Alphaproteobacteria</taxon>
        <taxon>Rhodospirillales</taxon>
        <taxon>Rhodospirillaceae</taxon>
        <taxon>Magnetospirillum</taxon>
    </lineage>
</organism>
<dbReference type="InterPro" id="IPR034154">
    <property type="entry name" value="TOPRIM_DnaG/twinkle"/>
</dbReference>
<proteinExistence type="predicted"/>